<dbReference type="InterPro" id="IPR036629">
    <property type="entry name" value="YjbJ_sf"/>
</dbReference>
<dbReference type="AlphaFoldDB" id="A0A4Z0RVA5"/>
<feature type="region of interest" description="Disordered" evidence="2">
    <location>
        <begin position="1"/>
        <end position="46"/>
    </location>
</feature>
<dbReference type="Gene3D" id="1.10.1470.10">
    <property type="entry name" value="YjbJ"/>
    <property type="match status" value="1"/>
</dbReference>
<accession>A0A4Z0RVA5</accession>
<evidence type="ECO:0000313" key="4">
    <source>
        <dbReference type="EMBL" id="TGE71812.1"/>
    </source>
</evidence>
<evidence type="ECO:0000256" key="1">
    <source>
        <dbReference type="ARBA" id="ARBA00009129"/>
    </source>
</evidence>
<feature type="compositionally biased region" description="Basic and acidic residues" evidence="2">
    <location>
        <begin position="1"/>
        <end position="20"/>
    </location>
</feature>
<reference evidence="4 5" key="1">
    <citation type="submission" date="2018-03" db="EMBL/GenBank/DDBJ databases">
        <title>Genome sequencing of Weissella confusa isolates.</title>
        <authorList>
            <person name="Kajala I."/>
            <person name="Baruah R."/>
            <person name="Bergsveinson J."/>
            <person name="Juvonen R."/>
            <person name="Ziola B."/>
        </authorList>
    </citation>
    <scope>NUCLEOTIDE SEQUENCE [LARGE SCALE GENOMIC DNA]</scope>
    <source>
        <strain evidence="4 5">VTT E-062653</strain>
    </source>
</reference>
<comment type="caution">
    <text evidence="4">The sequence shown here is derived from an EMBL/GenBank/DDBJ whole genome shotgun (WGS) entry which is preliminary data.</text>
</comment>
<feature type="domain" description="CsbD-like" evidence="3">
    <location>
        <begin position="5"/>
        <end position="56"/>
    </location>
</feature>
<protein>
    <submittedName>
        <fullName evidence="4">CsbD family protein</fullName>
    </submittedName>
</protein>
<sequence length="72" mass="7752">MTMSDHVKGKYDEAAGKTKEVVGSATGNERVEAEGKTQKLAGKARDAMGDIKEKAADAVEDLKDKMHKDSDK</sequence>
<feature type="compositionally biased region" description="Basic and acidic residues" evidence="2">
    <location>
        <begin position="29"/>
        <end position="46"/>
    </location>
</feature>
<evidence type="ECO:0000259" key="3">
    <source>
        <dbReference type="Pfam" id="PF05532"/>
    </source>
</evidence>
<dbReference type="RefSeq" id="WP_135520062.1">
    <property type="nucleotide sequence ID" value="NZ_PVSN01000052.1"/>
</dbReference>
<gene>
    <name evidence="4" type="ORF">C6P11_07710</name>
</gene>
<name>A0A4Z0RVA5_WEICO</name>
<dbReference type="OrthoDB" id="9791546at2"/>
<dbReference type="EMBL" id="PVSN01000052">
    <property type="protein sequence ID" value="TGE71812.1"/>
    <property type="molecule type" value="Genomic_DNA"/>
</dbReference>
<dbReference type="SUPFAM" id="SSF69047">
    <property type="entry name" value="Hypothetical protein YjbJ"/>
    <property type="match status" value="1"/>
</dbReference>
<dbReference type="Proteomes" id="UP000297646">
    <property type="component" value="Unassembled WGS sequence"/>
</dbReference>
<proteinExistence type="inferred from homology"/>
<dbReference type="InterPro" id="IPR008462">
    <property type="entry name" value="CsbD"/>
</dbReference>
<evidence type="ECO:0000313" key="5">
    <source>
        <dbReference type="Proteomes" id="UP000297646"/>
    </source>
</evidence>
<comment type="similarity">
    <text evidence="1">Belongs to the UPF0337 (CsbD) family.</text>
</comment>
<organism evidence="4 5">
    <name type="scientific">Weissella confusa</name>
    <name type="common">Lactobacillus confusus</name>
    <dbReference type="NCBI Taxonomy" id="1583"/>
    <lineage>
        <taxon>Bacteria</taxon>
        <taxon>Bacillati</taxon>
        <taxon>Bacillota</taxon>
        <taxon>Bacilli</taxon>
        <taxon>Lactobacillales</taxon>
        <taxon>Lactobacillaceae</taxon>
        <taxon>Weissella</taxon>
    </lineage>
</organism>
<evidence type="ECO:0000256" key="2">
    <source>
        <dbReference type="SAM" id="MobiDB-lite"/>
    </source>
</evidence>
<dbReference type="Pfam" id="PF05532">
    <property type="entry name" value="CsbD"/>
    <property type="match status" value="1"/>
</dbReference>